<evidence type="ECO:0000313" key="1">
    <source>
        <dbReference type="EMBL" id="KIK94902.1"/>
    </source>
</evidence>
<dbReference type="HOGENOM" id="CLU_2334254_0_0_1"/>
<reference evidence="2" key="2">
    <citation type="submission" date="2015-01" db="EMBL/GenBank/DDBJ databases">
        <title>Evolutionary Origins and Diversification of the Mycorrhizal Mutualists.</title>
        <authorList>
            <consortium name="DOE Joint Genome Institute"/>
            <consortium name="Mycorrhizal Genomics Consortium"/>
            <person name="Kohler A."/>
            <person name="Kuo A."/>
            <person name="Nagy L.G."/>
            <person name="Floudas D."/>
            <person name="Copeland A."/>
            <person name="Barry K.W."/>
            <person name="Cichocki N."/>
            <person name="Veneault-Fourrey C."/>
            <person name="LaButti K."/>
            <person name="Lindquist E.A."/>
            <person name="Lipzen A."/>
            <person name="Lundell T."/>
            <person name="Morin E."/>
            <person name="Murat C."/>
            <person name="Riley R."/>
            <person name="Ohm R."/>
            <person name="Sun H."/>
            <person name="Tunlid A."/>
            <person name="Henrissat B."/>
            <person name="Grigoriev I.V."/>
            <person name="Hibbett D.S."/>
            <person name="Martin F."/>
        </authorList>
    </citation>
    <scope>NUCLEOTIDE SEQUENCE [LARGE SCALE GENOMIC DNA]</scope>
    <source>
        <strain evidence="2">Ve08.2h10</strain>
    </source>
</reference>
<evidence type="ECO:0000313" key="2">
    <source>
        <dbReference type="Proteomes" id="UP000054538"/>
    </source>
</evidence>
<organism evidence="1 2">
    <name type="scientific">Paxillus rubicundulus Ve08.2h10</name>
    <dbReference type="NCBI Taxonomy" id="930991"/>
    <lineage>
        <taxon>Eukaryota</taxon>
        <taxon>Fungi</taxon>
        <taxon>Dikarya</taxon>
        <taxon>Basidiomycota</taxon>
        <taxon>Agaricomycotina</taxon>
        <taxon>Agaricomycetes</taxon>
        <taxon>Agaricomycetidae</taxon>
        <taxon>Boletales</taxon>
        <taxon>Paxilineae</taxon>
        <taxon>Paxillaceae</taxon>
        <taxon>Paxillus</taxon>
    </lineage>
</organism>
<reference evidence="1 2" key="1">
    <citation type="submission" date="2014-04" db="EMBL/GenBank/DDBJ databases">
        <authorList>
            <consortium name="DOE Joint Genome Institute"/>
            <person name="Kuo A."/>
            <person name="Kohler A."/>
            <person name="Jargeat P."/>
            <person name="Nagy L.G."/>
            <person name="Floudas D."/>
            <person name="Copeland A."/>
            <person name="Barry K.W."/>
            <person name="Cichocki N."/>
            <person name="Veneault-Fourrey C."/>
            <person name="LaButti K."/>
            <person name="Lindquist E.A."/>
            <person name="Lipzen A."/>
            <person name="Lundell T."/>
            <person name="Morin E."/>
            <person name="Murat C."/>
            <person name="Sun H."/>
            <person name="Tunlid A."/>
            <person name="Henrissat B."/>
            <person name="Grigoriev I.V."/>
            <person name="Hibbett D.S."/>
            <person name="Martin F."/>
            <person name="Nordberg H.P."/>
            <person name="Cantor M.N."/>
            <person name="Hua S.X."/>
        </authorList>
    </citation>
    <scope>NUCLEOTIDE SEQUENCE [LARGE SCALE GENOMIC DNA]</scope>
    <source>
        <strain evidence="1 2">Ve08.2h10</strain>
    </source>
</reference>
<proteinExistence type="predicted"/>
<dbReference type="InParanoid" id="A0A0D0DCF7"/>
<name>A0A0D0DCF7_9AGAM</name>
<protein>
    <submittedName>
        <fullName evidence="1">Uncharacterized protein</fullName>
    </submittedName>
</protein>
<accession>A0A0D0DCF7</accession>
<gene>
    <name evidence="1" type="ORF">PAXRUDRAFT_827548</name>
</gene>
<dbReference type="AlphaFoldDB" id="A0A0D0DCF7"/>
<sequence>MNSPSLDLSWTIRTQPDRSTERRLPDFLRLLHYFPTATSISLPVNLSRATTPRSPETYSKDNEARIYALIRWLLATVGSIDSEIYHADVDRKDRNHQT</sequence>
<keyword evidence="2" id="KW-1185">Reference proteome</keyword>
<dbReference type="Proteomes" id="UP000054538">
    <property type="component" value="Unassembled WGS sequence"/>
</dbReference>
<dbReference type="EMBL" id="KN825077">
    <property type="protein sequence ID" value="KIK94902.1"/>
    <property type="molecule type" value="Genomic_DNA"/>
</dbReference>